<comment type="caution">
    <text evidence="2">The sequence shown here is derived from an EMBL/GenBank/DDBJ whole genome shotgun (WGS) entry which is preliminary data.</text>
</comment>
<feature type="compositionally biased region" description="Polar residues" evidence="1">
    <location>
        <begin position="1"/>
        <end position="11"/>
    </location>
</feature>
<evidence type="ECO:0000313" key="2">
    <source>
        <dbReference type="EMBL" id="KAJ5212606.1"/>
    </source>
</evidence>
<proteinExistence type="predicted"/>
<reference evidence="2" key="2">
    <citation type="journal article" date="2023" name="IMA Fungus">
        <title>Comparative genomic study of the Penicillium genus elucidates a diverse pangenome and 15 lateral gene transfer events.</title>
        <authorList>
            <person name="Petersen C."/>
            <person name="Sorensen T."/>
            <person name="Nielsen M.R."/>
            <person name="Sondergaard T.E."/>
            <person name="Sorensen J.L."/>
            <person name="Fitzpatrick D.A."/>
            <person name="Frisvad J.C."/>
            <person name="Nielsen K.L."/>
        </authorList>
    </citation>
    <scope>NUCLEOTIDE SEQUENCE</scope>
    <source>
        <strain evidence="2">IBT 15544</strain>
    </source>
</reference>
<feature type="compositionally biased region" description="Low complexity" evidence="1">
    <location>
        <begin position="15"/>
        <end position="25"/>
    </location>
</feature>
<dbReference type="PANTHER" id="PTHR21521">
    <property type="entry name" value="AMUN, ISOFORM A"/>
    <property type="match status" value="1"/>
</dbReference>
<gene>
    <name evidence="2" type="ORF">N7498_004252</name>
</gene>
<name>A0A9W9N3N4_9EURO</name>
<evidence type="ECO:0000256" key="1">
    <source>
        <dbReference type="SAM" id="MobiDB-lite"/>
    </source>
</evidence>
<keyword evidence="3" id="KW-1185">Reference proteome</keyword>
<dbReference type="AlphaFoldDB" id="A0A9W9N3N4"/>
<feature type="compositionally biased region" description="Polar residues" evidence="1">
    <location>
        <begin position="33"/>
        <end position="44"/>
    </location>
</feature>
<evidence type="ECO:0000313" key="3">
    <source>
        <dbReference type="Proteomes" id="UP001150904"/>
    </source>
</evidence>
<dbReference type="OrthoDB" id="8249012at2759"/>
<organism evidence="2 3">
    <name type="scientific">Penicillium cinerascens</name>
    <dbReference type="NCBI Taxonomy" id="70096"/>
    <lineage>
        <taxon>Eukaryota</taxon>
        <taxon>Fungi</taxon>
        <taxon>Dikarya</taxon>
        <taxon>Ascomycota</taxon>
        <taxon>Pezizomycotina</taxon>
        <taxon>Eurotiomycetes</taxon>
        <taxon>Eurotiomycetidae</taxon>
        <taxon>Eurotiales</taxon>
        <taxon>Aspergillaceae</taxon>
        <taxon>Penicillium</taxon>
    </lineage>
</organism>
<dbReference type="Proteomes" id="UP001150904">
    <property type="component" value="Unassembled WGS sequence"/>
</dbReference>
<dbReference type="GeneID" id="83178615"/>
<feature type="region of interest" description="Disordered" evidence="1">
    <location>
        <begin position="1"/>
        <end position="44"/>
    </location>
</feature>
<reference evidence="2" key="1">
    <citation type="submission" date="2022-12" db="EMBL/GenBank/DDBJ databases">
        <authorList>
            <person name="Petersen C."/>
        </authorList>
    </citation>
    <scope>NUCLEOTIDE SEQUENCE</scope>
    <source>
        <strain evidence="2">IBT 15544</strain>
    </source>
</reference>
<protein>
    <submittedName>
        <fullName evidence="2">Uncharacterized protein</fullName>
    </submittedName>
</protein>
<feature type="non-terminal residue" evidence="2">
    <location>
        <position position="1"/>
    </location>
</feature>
<sequence length="339" mass="38112">MTTKFSSSTSPLPAPAKSSTSQASKASHDPIAQGSNELPSFNPSQITLSTFQHLLSRYPQTVEQVHRRKATLKLQPKSKGTKRKTKDTNPVQNTEIDPSQEEHIRNETEKFIELDTWRYEDMPATISKRKVASGKDGEKEEVFLNKEELVRIMEWKLKHGHFRPTLMGMIKSNPEPLVLKCTSSAISLLPSATPDFPKASLDALAPLRGVGIATASVVLSIATARDEYEVPFYSDDTFFWLCAEEYPGSETGSKYKKPNGDLNVKYNANEYRLLWDKARELQRRLNGDIGESSKDGEGRVRLVDVERVAFVLRNYDIEEVDGGGEEGMKRDEKGNKKMK</sequence>
<feature type="region of interest" description="Disordered" evidence="1">
    <location>
        <begin position="66"/>
        <end position="94"/>
    </location>
</feature>
<dbReference type="RefSeq" id="XP_058310776.1">
    <property type="nucleotide sequence ID" value="XM_058451314.1"/>
</dbReference>
<dbReference type="PANTHER" id="PTHR21521:SF0">
    <property type="entry name" value="AMUN, ISOFORM A"/>
    <property type="match status" value="1"/>
</dbReference>
<accession>A0A9W9N3N4</accession>
<dbReference type="EMBL" id="JAPQKR010000008">
    <property type="protein sequence ID" value="KAJ5212606.1"/>
    <property type="molecule type" value="Genomic_DNA"/>
</dbReference>